<dbReference type="Gramene" id="ONK76279">
    <property type="protein sequence ID" value="ONK76279"/>
    <property type="gene ID" value="A4U43_C03F25950"/>
</dbReference>
<gene>
    <name evidence="1" type="ORF">A4U43_C03F25950</name>
</gene>
<name>A0A5P1FHA2_ASPOF</name>
<evidence type="ECO:0000313" key="2">
    <source>
        <dbReference type="Proteomes" id="UP000243459"/>
    </source>
</evidence>
<evidence type="ECO:0000313" key="1">
    <source>
        <dbReference type="EMBL" id="ONK76279.1"/>
    </source>
</evidence>
<sequence>MGEEEEITWLRDWAGTEAMRAGRYSPHLWCSSLAGVCPTLPTAIPDVTPTASQGDGDDAKILFADVAGPGTEENLKHIFEKTGNCTVKIPTGKGCDSPL</sequence>
<accession>A0A5P1FHA2</accession>
<keyword evidence="2" id="KW-1185">Reference proteome</keyword>
<protein>
    <submittedName>
        <fullName evidence="1">Uncharacterized protein</fullName>
    </submittedName>
</protein>
<dbReference type="Proteomes" id="UP000243459">
    <property type="component" value="Chromosome 3"/>
</dbReference>
<dbReference type="AlphaFoldDB" id="A0A5P1FHA2"/>
<organism evidence="1 2">
    <name type="scientific">Asparagus officinalis</name>
    <name type="common">Garden asparagus</name>
    <dbReference type="NCBI Taxonomy" id="4686"/>
    <lineage>
        <taxon>Eukaryota</taxon>
        <taxon>Viridiplantae</taxon>
        <taxon>Streptophyta</taxon>
        <taxon>Embryophyta</taxon>
        <taxon>Tracheophyta</taxon>
        <taxon>Spermatophyta</taxon>
        <taxon>Magnoliopsida</taxon>
        <taxon>Liliopsida</taxon>
        <taxon>Asparagales</taxon>
        <taxon>Asparagaceae</taxon>
        <taxon>Asparagoideae</taxon>
        <taxon>Asparagus</taxon>
    </lineage>
</organism>
<proteinExistence type="predicted"/>
<reference evidence="2" key="1">
    <citation type="journal article" date="2017" name="Nat. Commun.">
        <title>The asparagus genome sheds light on the origin and evolution of a young Y chromosome.</title>
        <authorList>
            <person name="Harkess A."/>
            <person name="Zhou J."/>
            <person name="Xu C."/>
            <person name="Bowers J.E."/>
            <person name="Van der Hulst R."/>
            <person name="Ayyampalayam S."/>
            <person name="Mercati F."/>
            <person name="Riccardi P."/>
            <person name="McKain M.R."/>
            <person name="Kakrana A."/>
            <person name="Tang H."/>
            <person name="Ray J."/>
            <person name="Groenendijk J."/>
            <person name="Arikit S."/>
            <person name="Mathioni S.M."/>
            <person name="Nakano M."/>
            <person name="Shan H."/>
            <person name="Telgmann-Rauber A."/>
            <person name="Kanno A."/>
            <person name="Yue Z."/>
            <person name="Chen H."/>
            <person name="Li W."/>
            <person name="Chen Y."/>
            <person name="Xu X."/>
            <person name="Zhang Y."/>
            <person name="Luo S."/>
            <person name="Chen H."/>
            <person name="Gao J."/>
            <person name="Mao Z."/>
            <person name="Pires J.C."/>
            <person name="Luo M."/>
            <person name="Kudrna D."/>
            <person name="Wing R.A."/>
            <person name="Meyers B.C."/>
            <person name="Yi K."/>
            <person name="Kong H."/>
            <person name="Lavrijsen P."/>
            <person name="Sunseri F."/>
            <person name="Falavigna A."/>
            <person name="Ye Y."/>
            <person name="Leebens-Mack J.H."/>
            <person name="Chen G."/>
        </authorList>
    </citation>
    <scope>NUCLEOTIDE SEQUENCE [LARGE SCALE GENOMIC DNA]</scope>
    <source>
        <strain evidence="2">cv. DH0086</strain>
    </source>
</reference>
<dbReference type="EMBL" id="CM007383">
    <property type="protein sequence ID" value="ONK76279.1"/>
    <property type="molecule type" value="Genomic_DNA"/>
</dbReference>